<dbReference type="PANTHER" id="PTHR44924">
    <property type="entry name" value="DNAJ SUBFAMILY A MEMBER 2"/>
    <property type="match status" value="1"/>
</dbReference>
<accession>A0ABR2WKJ1</accession>
<feature type="domain" description="J" evidence="2">
    <location>
        <begin position="94"/>
        <end position="158"/>
    </location>
</feature>
<comment type="caution">
    <text evidence="3">The sequence shown here is derived from an EMBL/GenBank/DDBJ whole genome shotgun (WGS) entry which is preliminary data.</text>
</comment>
<evidence type="ECO:0000313" key="4">
    <source>
        <dbReference type="Proteomes" id="UP001479436"/>
    </source>
</evidence>
<dbReference type="PANTHER" id="PTHR44924:SF1">
    <property type="entry name" value="DNAJ SUBFAMILY A MEMBER 2"/>
    <property type="match status" value="1"/>
</dbReference>
<dbReference type="PROSITE" id="PS50076">
    <property type="entry name" value="DNAJ_2"/>
    <property type="match status" value="1"/>
</dbReference>
<dbReference type="Gene3D" id="1.10.287.110">
    <property type="entry name" value="DnaJ domain"/>
    <property type="match status" value="1"/>
</dbReference>
<dbReference type="Proteomes" id="UP001479436">
    <property type="component" value="Unassembled WGS sequence"/>
</dbReference>
<protein>
    <submittedName>
        <fullName evidence="3">DnaJ-like protein</fullName>
    </submittedName>
</protein>
<dbReference type="InterPro" id="IPR026894">
    <property type="entry name" value="DnaJ_X"/>
</dbReference>
<proteinExistence type="predicted"/>
<dbReference type="PROSITE" id="PS00636">
    <property type="entry name" value="DNAJ_1"/>
    <property type="match status" value="1"/>
</dbReference>
<feature type="compositionally biased region" description="Basic and acidic residues" evidence="1">
    <location>
        <begin position="214"/>
        <end position="231"/>
    </location>
</feature>
<name>A0ABR2WKJ1_9FUNG</name>
<reference evidence="3 4" key="1">
    <citation type="submission" date="2023-04" db="EMBL/GenBank/DDBJ databases">
        <title>Genome of Basidiobolus ranarum AG-B5.</title>
        <authorList>
            <person name="Stajich J.E."/>
            <person name="Carter-House D."/>
            <person name="Gryganskyi A."/>
        </authorList>
    </citation>
    <scope>NUCLEOTIDE SEQUENCE [LARGE SCALE GENOMIC DNA]</scope>
    <source>
        <strain evidence="3 4">AG-B5</strain>
    </source>
</reference>
<dbReference type="CDD" id="cd06257">
    <property type="entry name" value="DnaJ"/>
    <property type="match status" value="1"/>
</dbReference>
<dbReference type="InterPro" id="IPR001623">
    <property type="entry name" value="DnaJ_domain"/>
</dbReference>
<evidence type="ECO:0000256" key="1">
    <source>
        <dbReference type="SAM" id="MobiDB-lite"/>
    </source>
</evidence>
<dbReference type="EMBL" id="JASJQH010001142">
    <property type="protein sequence ID" value="KAK9761971.1"/>
    <property type="molecule type" value="Genomic_DNA"/>
</dbReference>
<dbReference type="Pfam" id="PF14308">
    <property type="entry name" value="DnaJ-X"/>
    <property type="match status" value="1"/>
</dbReference>
<organism evidence="3 4">
    <name type="scientific">Basidiobolus ranarum</name>
    <dbReference type="NCBI Taxonomy" id="34480"/>
    <lineage>
        <taxon>Eukaryota</taxon>
        <taxon>Fungi</taxon>
        <taxon>Fungi incertae sedis</taxon>
        <taxon>Zoopagomycota</taxon>
        <taxon>Entomophthoromycotina</taxon>
        <taxon>Basidiobolomycetes</taxon>
        <taxon>Basidiobolales</taxon>
        <taxon>Basidiobolaceae</taxon>
        <taxon>Basidiobolus</taxon>
    </lineage>
</organism>
<sequence>MSATIIDSHKPTLGTARCPQCQTLFQFPLHTQSSSLKAQVKCFSCSSIAEIDVTSFIDNTLNAKASSPNGNNFNGGAGERSRRLGTDEKPVSTEYYDILGVAPTATAGEIKKKYYNLAMKYHPDKSQEADAEEKFKEISEAYQILSDPVLRKKYNEYGPQNNITPEGGFADPEDMFRQQFGGDRFVDWIGEISIARDFKEAIQESNPELEALSEEEKKKREEQQSAERAQARAERVNRLAQNLISKLSMFVESSGDLDAVNKFKSAIIHEANDLQTESYGVELLHAIGYTYTLKSRQYLSRDEFLGIGRYFHQFREKSHIIGETYSTVKSAIDMQSTVTQLQEADKKGLDGDARTVLEEQAAQKGMHAIWRGSKLEVESVLRDVCDTVLRDPSCTKPVLKRRAQALKMVGQIFEKVTPEGVSESGHQKSK</sequence>
<dbReference type="InterPro" id="IPR036869">
    <property type="entry name" value="J_dom_sf"/>
</dbReference>
<feature type="region of interest" description="Disordered" evidence="1">
    <location>
        <begin position="67"/>
        <end position="86"/>
    </location>
</feature>
<dbReference type="SUPFAM" id="SSF46565">
    <property type="entry name" value="Chaperone J-domain"/>
    <property type="match status" value="1"/>
</dbReference>
<dbReference type="InterPro" id="IPR018253">
    <property type="entry name" value="DnaJ_domain_CS"/>
</dbReference>
<dbReference type="PRINTS" id="PR00625">
    <property type="entry name" value="JDOMAIN"/>
</dbReference>
<keyword evidence="4" id="KW-1185">Reference proteome</keyword>
<gene>
    <name evidence="3" type="primary">CAJ1_2</name>
    <name evidence="3" type="ORF">K7432_012710</name>
</gene>
<evidence type="ECO:0000313" key="3">
    <source>
        <dbReference type="EMBL" id="KAK9761971.1"/>
    </source>
</evidence>
<dbReference type="SMART" id="SM00271">
    <property type="entry name" value="DnaJ"/>
    <property type="match status" value="1"/>
</dbReference>
<feature type="region of interest" description="Disordered" evidence="1">
    <location>
        <begin position="206"/>
        <end position="231"/>
    </location>
</feature>
<evidence type="ECO:0000259" key="2">
    <source>
        <dbReference type="PROSITE" id="PS50076"/>
    </source>
</evidence>
<dbReference type="Pfam" id="PF00226">
    <property type="entry name" value="DnaJ"/>
    <property type="match status" value="1"/>
</dbReference>